<dbReference type="Pfam" id="PF00089">
    <property type="entry name" value="Trypsin"/>
    <property type="match status" value="1"/>
</dbReference>
<accession>A0AAN7SHV2</accession>
<gene>
    <name evidence="3" type="ORF">RN001_005411</name>
</gene>
<dbReference type="InterPro" id="IPR001254">
    <property type="entry name" value="Trypsin_dom"/>
</dbReference>
<feature type="chain" id="PRO_5042900161" description="Peptidase S1 domain-containing protein" evidence="1">
    <location>
        <begin position="19"/>
        <end position="265"/>
    </location>
</feature>
<evidence type="ECO:0000313" key="4">
    <source>
        <dbReference type="Proteomes" id="UP001353858"/>
    </source>
</evidence>
<dbReference type="GO" id="GO:0006508">
    <property type="term" value="P:proteolysis"/>
    <property type="evidence" value="ECO:0007669"/>
    <property type="project" value="InterPro"/>
</dbReference>
<dbReference type="PROSITE" id="PS50240">
    <property type="entry name" value="TRYPSIN_DOM"/>
    <property type="match status" value="1"/>
</dbReference>
<proteinExistence type="predicted"/>
<organism evidence="3 4">
    <name type="scientific">Aquatica leii</name>
    <dbReference type="NCBI Taxonomy" id="1421715"/>
    <lineage>
        <taxon>Eukaryota</taxon>
        <taxon>Metazoa</taxon>
        <taxon>Ecdysozoa</taxon>
        <taxon>Arthropoda</taxon>
        <taxon>Hexapoda</taxon>
        <taxon>Insecta</taxon>
        <taxon>Pterygota</taxon>
        <taxon>Neoptera</taxon>
        <taxon>Endopterygota</taxon>
        <taxon>Coleoptera</taxon>
        <taxon>Polyphaga</taxon>
        <taxon>Elateriformia</taxon>
        <taxon>Elateroidea</taxon>
        <taxon>Lampyridae</taxon>
        <taxon>Luciolinae</taxon>
        <taxon>Aquatica</taxon>
    </lineage>
</organism>
<dbReference type="PANTHER" id="PTHR24260:SF147">
    <property type="entry name" value="EG:BACR7A4.3 PROTEIN-RELATED"/>
    <property type="match status" value="1"/>
</dbReference>
<feature type="domain" description="Peptidase S1" evidence="2">
    <location>
        <begin position="13"/>
        <end position="262"/>
    </location>
</feature>
<dbReference type="Gene3D" id="2.40.10.10">
    <property type="entry name" value="Trypsin-like serine proteases"/>
    <property type="match status" value="2"/>
</dbReference>
<dbReference type="GO" id="GO:0004252">
    <property type="term" value="F:serine-type endopeptidase activity"/>
    <property type="evidence" value="ECO:0007669"/>
    <property type="project" value="InterPro"/>
</dbReference>
<protein>
    <recommendedName>
        <fullName evidence="2">Peptidase S1 domain-containing protein</fullName>
    </recommendedName>
</protein>
<sequence>MFVYIIYVVSTLVVSSLAKECGLADLSKENSFPWSVNIYEAEPNTNEYTFLCSGTALSSKLLLTAASCFSANESKTKKFFINVGQKYKNWNSRLLTQEISINNLTIPQKYIKGKYSNNIAIIRLGAEKKVDIRQPVCINWDNEYLDLSDEANSPQFAIAVWHDDKNTAYQIFHPSFLELDLCKYYLSATKKQQYLTYDKFCLELEGVNNVPTLGSGVYVLNKNTNRWYLIGITSEVTRGSSSIYISYIKINTHLNWLSNVSFLDL</sequence>
<keyword evidence="4" id="KW-1185">Reference proteome</keyword>
<name>A0AAN7SHV2_9COLE</name>
<reference evidence="4" key="1">
    <citation type="submission" date="2023-01" db="EMBL/GenBank/DDBJ databases">
        <title>Key to firefly adult light organ development and bioluminescence: homeobox transcription factors regulate luciferase expression and transportation to peroxisome.</title>
        <authorList>
            <person name="Fu X."/>
        </authorList>
    </citation>
    <scope>NUCLEOTIDE SEQUENCE [LARGE SCALE GENOMIC DNA]</scope>
</reference>
<feature type="signal peptide" evidence="1">
    <location>
        <begin position="1"/>
        <end position="18"/>
    </location>
</feature>
<evidence type="ECO:0000256" key="1">
    <source>
        <dbReference type="SAM" id="SignalP"/>
    </source>
</evidence>
<evidence type="ECO:0000259" key="2">
    <source>
        <dbReference type="PROSITE" id="PS50240"/>
    </source>
</evidence>
<dbReference type="EMBL" id="JARPUR010000002">
    <property type="protein sequence ID" value="KAK4882092.1"/>
    <property type="molecule type" value="Genomic_DNA"/>
</dbReference>
<comment type="caution">
    <text evidence="3">The sequence shown here is derived from an EMBL/GenBank/DDBJ whole genome shotgun (WGS) entry which is preliminary data.</text>
</comment>
<dbReference type="PANTHER" id="PTHR24260">
    <property type="match status" value="1"/>
</dbReference>
<dbReference type="SUPFAM" id="SSF50494">
    <property type="entry name" value="Trypsin-like serine proteases"/>
    <property type="match status" value="1"/>
</dbReference>
<dbReference type="Proteomes" id="UP001353858">
    <property type="component" value="Unassembled WGS sequence"/>
</dbReference>
<dbReference type="InterPro" id="IPR009003">
    <property type="entry name" value="Peptidase_S1_PA"/>
</dbReference>
<keyword evidence="1" id="KW-0732">Signal</keyword>
<dbReference type="AlphaFoldDB" id="A0AAN7SHV2"/>
<dbReference type="InterPro" id="IPR051333">
    <property type="entry name" value="CLIP_Serine_Protease"/>
</dbReference>
<evidence type="ECO:0000313" key="3">
    <source>
        <dbReference type="EMBL" id="KAK4882092.1"/>
    </source>
</evidence>
<dbReference type="SMART" id="SM00020">
    <property type="entry name" value="Tryp_SPc"/>
    <property type="match status" value="1"/>
</dbReference>
<dbReference type="InterPro" id="IPR043504">
    <property type="entry name" value="Peptidase_S1_PA_chymotrypsin"/>
</dbReference>